<feature type="domain" description="Transcobalamin-like C-terminal" evidence="2">
    <location>
        <begin position="59"/>
        <end position="124"/>
    </location>
</feature>
<organism evidence="3 4">
    <name type="scientific">Streptococcus uberis</name>
    <dbReference type="NCBI Taxonomy" id="1349"/>
    <lineage>
        <taxon>Bacteria</taxon>
        <taxon>Bacillati</taxon>
        <taxon>Bacillota</taxon>
        <taxon>Bacilli</taxon>
        <taxon>Lactobacillales</taxon>
        <taxon>Streptococcaceae</taxon>
        <taxon>Streptococcus</taxon>
    </lineage>
</organism>
<dbReference type="PROSITE" id="PS51257">
    <property type="entry name" value="PROKAR_LIPOPROTEIN"/>
    <property type="match status" value="1"/>
</dbReference>
<dbReference type="EMBL" id="WLXI01000040">
    <property type="protein sequence ID" value="MTD01696.1"/>
    <property type="molecule type" value="Genomic_DNA"/>
</dbReference>
<accession>A0A2X4K1R3</accession>
<feature type="signal peptide" evidence="1">
    <location>
        <begin position="1"/>
        <end position="25"/>
    </location>
</feature>
<dbReference type="Proteomes" id="UP000483839">
    <property type="component" value="Unassembled WGS sequence"/>
</dbReference>
<reference evidence="3 4" key="1">
    <citation type="submission" date="2019-11" db="EMBL/GenBank/DDBJ databases">
        <title>Streptococcus uberis isolated from clinical mastitis cases on a southeastern Queensland dairy.</title>
        <authorList>
            <person name="Workentine M.L."/>
            <person name="Price R."/>
            <person name="Olchowy T."/>
        </authorList>
    </citation>
    <scope>NUCLEOTIDE SEQUENCE [LARGE SCALE GENOMIC DNA]</scope>
    <source>
        <strain evidence="3 4">OLC4459-A17</strain>
    </source>
</reference>
<dbReference type="AlphaFoldDB" id="A0A2X4K1R3"/>
<dbReference type="Gene3D" id="2.170.130.30">
    <property type="match status" value="1"/>
</dbReference>
<dbReference type="InterPro" id="IPR027954">
    <property type="entry name" value="Transcobalamin-like_C"/>
</dbReference>
<evidence type="ECO:0000259" key="2">
    <source>
        <dbReference type="Pfam" id="PF14478"/>
    </source>
</evidence>
<feature type="chain" id="PRO_5038982363" evidence="1">
    <location>
        <begin position="26"/>
        <end position="127"/>
    </location>
</feature>
<sequence>MGNYFKSFCLLLFSFLLVACSSSNGQNTSKHQKPNDGYVRLIVKEDTNTIDEKVPFQKGDTVMDILKENYKVKEEKGFIKAIDNYHQDEKKQMYWFFKVNDKMASKGADALQVKKGDVIYFYLDSVK</sequence>
<dbReference type="RefSeq" id="WP_046389208.1">
    <property type="nucleotide sequence ID" value="NZ_BAABQC010000002.1"/>
</dbReference>
<protein>
    <submittedName>
        <fullName evidence="3">DUF4430 domain-containing protein</fullName>
    </submittedName>
</protein>
<proteinExistence type="predicted"/>
<evidence type="ECO:0000313" key="4">
    <source>
        <dbReference type="Proteomes" id="UP000483839"/>
    </source>
</evidence>
<evidence type="ECO:0000256" key="1">
    <source>
        <dbReference type="SAM" id="SignalP"/>
    </source>
</evidence>
<keyword evidence="1" id="KW-0732">Signal</keyword>
<dbReference type="Pfam" id="PF14478">
    <property type="entry name" value="DUF4430"/>
    <property type="match status" value="1"/>
</dbReference>
<name>A0A2X4K1R3_STRUB</name>
<comment type="caution">
    <text evidence="3">The sequence shown here is derived from an EMBL/GenBank/DDBJ whole genome shotgun (WGS) entry which is preliminary data.</text>
</comment>
<evidence type="ECO:0000313" key="3">
    <source>
        <dbReference type="EMBL" id="MTD01696.1"/>
    </source>
</evidence>
<gene>
    <name evidence="3" type="ORF">GKS16_05355</name>
</gene>